<dbReference type="GO" id="GO:0005149">
    <property type="term" value="F:interleukin-1 receptor binding"/>
    <property type="evidence" value="ECO:0007669"/>
    <property type="project" value="InterPro"/>
</dbReference>
<evidence type="ECO:0000313" key="9">
    <source>
        <dbReference type="RefSeq" id="XP_007525540.1"/>
    </source>
</evidence>
<proteinExistence type="inferred from homology"/>
<comment type="function">
    <text evidence="6">Anti-inflammatory antagonist of interleukin-1 family of proinflammatory cytokines such as interleukin-1beta/IL1B and interleukin-1alpha/IL1A. Protects from immune dysregulation and uncontrolled systemic inflammation triggered by IL1 for a range of innate stimulatory agents such as pathogens.</text>
</comment>
<keyword evidence="8" id="KW-1185">Reference proteome</keyword>
<gene>
    <name evidence="9 10" type="primary">LOC103115683</name>
</gene>
<dbReference type="RefSeq" id="XP_060043241.1">
    <property type="nucleotide sequence ID" value="XM_060187258.1"/>
</dbReference>
<dbReference type="PANTHER" id="PTHR10078:SF27">
    <property type="entry name" value="INTERLEUKIN-36 GAMMA"/>
    <property type="match status" value="1"/>
</dbReference>
<evidence type="ECO:0000313" key="8">
    <source>
        <dbReference type="Proteomes" id="UP001652624"/>
    </source>
</evidence>
<dbReference type="InterPro" id="IPR000975">
    <property type="entry name" value="IL-1_fam"/>
</dbReference>
<dbReference type="STRING" id="9365.ENSEEUP00000005615"/>
<evidence type="ECO:0000256" key="7">
    <source>
        <dbReference type="SAM" id="MobiDB-lite"/>
    </source>
</evidence>
<protein>
    <recommendedName>
        <fullName evidence="3">Interleukin-1 receptor antagonist protein</fullName>
    </recommendedName>
    <alternativeName>
        <fullName evidence="5">IL1 inhibitor</fullName>
    </alternativeName>
</protein>
<comment type="subcellular location">
    <subcellularLocation>
        <location evidence="1">Secreted</location>
    </subcellularLocation>
</comment>
<dbReference type="RefSeq" id="XP_007525540.1">
    <property type="nucleotide sequence ID" value="XM_007525478.1"/>
</dbReference>
<comment type="similarity">
    <text evidence="2">Belongs to the IL-1 family.</text>
</comment>
<keyword evidence="4" id="KW-0964">Secreted</keyword>
<evidence type="ECO:0000256" key="3">
    <source>
        <dbReference type="ARBA" id="ARBA00020519"/>
    </source>
</evidence>
<dbReference type="Gene3D" id="2.80.10.50">
    <property type="match status" value="1"/>
</dbReference>
<sequence>MTDLQGNPSYGTPSHDGSASVYCKKPGRFTHSEGHSTLGMTLPTSVGDTSKMTIEAMPRPISMDISDLNQQVLVLQGETLVAVPRKDDVNPVTVIFMPCRHKESFDHRKGNVIYLGIQNPEMCLFCEDIEGKPILQLKAQKILDLYSNNEPVKPFLFYHSQNGRTSTFESVDFPDYFIASSEKDQPLCITNNKGEQYNTSFYFSSKL</sequence>
<evidence type="ECO:0000256" key="5">
    <source>
        <dbReference type="ARBA" id="ARBA00032732"/>
    </source>
</evidence>
<evidence type="ECO:0000313" key="10">
    <source>
        <dbReference type="RefSeq" id="XP_060043241.1"/>
    </source>
</evidence>
<evidence type="ECO:0000256" key="4">
    <source>
        <dbReference type="ARBA" id="ARBA00022525"/>
    </source>
</evidence>
<dbReference type="eggNOG" id="ENOG502STX9">
    <property type="taxonomic scope" value="Eukaryota"/>
</dbReference>
<dbReference type="GO" id="GO:0010628">
    <property type="term" value="P:positive regulation of gene expression"/>
    <property type="evidence" value="ECO:0007669"/>
    <property type="project" value="TreeGrafter"/>
</dbReference>
<dbReference type="GO" id="GO:0005615">
    <property type="term" value="C:extracellular space"/>
    <property type="evidence" value="ECO:0007669"/>
    <property type="project" value="InterPro"/>
</dbReference>
<dbReference type="GeneID" id="103115683"/>
<dbReference type="OrthoDB" id="9449069at2759"/>
<evidence type="ECO:0000256" key="6">
    <source>
        <dbReference type="ARBA" id="ARBA00034096"/>
    </source>
</evidence>
<dbReference type="FunFam" id="2.80.10.50:FF:000013">
    <property type="entry name" value="Interleukin-1"/>
    <property type="match status" value="1"/>
</dbReference>
<dbReference type="GO" id="GO:0019221">
    <property type="term" value="P:cytokine-mediated signaling pathway"/>
    <property type="evidence" value="ECO:0007669"/>
    <property type="project" value="TreeGrafter"/>
</dbReference>
<name>A0A1S2ZW85_ERIEU</name>
<evidence type="ECO:0000256" key="1">
    <source>
        <dbReference type="ARBA" id="ARBA00004613"/>
    </source>
</evidence>
<dbReference type="PRINTS" id="PR01360">
    <property type="entry name" value="INTRLEUKIN1X"/>
</dbReference>
<evidence type="ECO:0000256" key="2">
    <source>
        <dbReference type="ARBA" id="ARBA00010448"/>
    </source>
</evidence>
<dbReference type="FunCoup" id="A0A1S2ZW85">
    <property type="interactions" value="11"/>
</dbReference>
<dbReference type="Pfam" id="PF00340">
    <property type="entry name" value="IL1"/>
    <property type="match status" value="1"/>
</dbReference>
<reference evidence="9" key="1">
    <citation type="submission" date="2025-04" db="UniProtKB">
        <authorList>
            <consortium name="RefSeq"/>
        </authorList>
    </citation>
    <scope>IDENTIFICATION</scope>
</reference>
<dbReference type="SMART" id="SM00125">
    <property type="entry name" value="IL1"/>
    <property type="match status" value="1"/>
</dbReference>
<dbReference type="Proteomes" id="UP001652624">
    <property type="component" value="Chromosome 3"/>
</dbReference>
<accession>A0A1S2ZW85</accession>
<feature type="region of interest" description="Disordered" evidence="7">
    <location>
        <begin position="1"/>
        <end position="26"/>
    </location>
</feature>
<dbReference type="InParanoid" id="A0A1S2ZW85"/>
<organism evidence="8 9">
    <name type="scientific">Erinaceus europaeus</name>
    <name type="common">Western European hedgehog</name>
    <dbReference type="NCBI Taxonomy" id="9365"/>
    <lineage>
        <taxon>Eukaryota</taxon>
        <taxon>Metazoa</taxon>
        <taxon>Chordata</taxon>
        <taxon>Craniata</taxon>
        <taxon>Vertebrata</taxon>
        <taxon>Euteleostomi</taxon>
        <taxon>Mammalia</taxon>
        <taxon>Eutheria</taxon>
        <taxon>Laurasiatheria</taxon>
        <taxon>Eulipotyphla</taxon>
        <taxon>Erinaceidae</taxon>
        <taxon>Erinaceinae</taxon>
        <taxon>Erinaceus</taxon>
    </lineage>
</organism>
<dbReference type="GO" id="GO:0071222">
    <property type="term" value="P:cellular response to lipopolysaccharide"/>
    <property type="evidence" value="ECO:0007669"/>
    <property type="project" value="TreeGrafter"/>
</dbReference>
<dbReference type="PANTHER" id="PTHR10078">
    <property type="entry name" value="INTERLEUKIN-1 FAMILY MEMBER"/>
    <property type="match status" value="1"/>
</dbReference>
<dbReference type="InterPro" id="IPR008996">
    <property type="entry name" value="IL1/FGF"/>
</dbReference>
<dbReference type="AlphaFoldDB" id="A0A1S2ZW85"/>
<dbReference type="InterPro" id="IPR003297">
    <property type="entry name" value="IL-1RA/IL-36"/>
</dbReference>
<feature type="compositionally biased region" description="Polar residues" evidence="7">
    <location>
        <begin position="1"/>
        <end position="17"/>
    </location>
</feature>
<dbReference type="CDD" id="cd23300">
    <property type="entry name" value="beta-trefoil_IL36"/>
    <property type="match status" value="1"/>
</dbReference>
<dbReference type="GO" id="GO:0005125">
    <property type="term" value="F:cytokine activity"/>
    <property type="evidence" value="ECO:0007669"/>
    <property type="project" value="InterPro"/>
</dbReference>
<dbReference type="GO" id="GO:0002437">
    <property type="term" value="P:inflammatory response to antigenic stimulus"/>
    <property type="evidence" value="ECO:0007669"/>
    <property type="project" value="TreeGrafter"/>
</dbReference>
<dbReference type="SUPFAM" id="SSF50353">
    <property type="entry name" value="Cytokine"/>
    <property type="match status" value="1"/>
</dbReference>